<keyword evidence="2" id="KW-0540">Nuclease</keyword>
<reference evidence="3" key="1">
    <citation type="submission" date="2018-09" db="EMBL/GenBank/DDBJ databases">
        <authorList>
            <person name="Livingstone P.G."/>
            <person name="Whitworth D.E."/>
        </authorList>
    </citation>
    <scope>NUCLEOTIDE SEQUENCE [LARGE SCALE GENOMIC DNA]</scope>
    <source>
        <strain evidence="3">CA043D</strain>
    </source>
</reference>
<organism evidence="2 3">
    <name type="scientific">Corallococcus carmarthensis</name>
    <dbReference type="NCBI Taxonomy" id="2316728"/>
    <lineage>
        <taxon>Bacteria</taxon>
        <taxon>Pseudomonadati</taxon>
        <taxon>Myxococcota</taxon>
        <taxon>Myxococcia</taxon>
        <taxon>Myxococcales</taxon>
        <taxon>Cystobacterineae</taxon>
        <taxon>Myxococcaceae</taxon>
        <taxon>Corallococcus</taxon>
    </lineage>
</organism>
<evidence type="ECO:0000313" key="3">
    <source>
        <dbReference type="Proteomes" id="UP000268313"/>
    </source>
</evidence>
<dbReference type="PROSITE" id="PS50158">
    <property type="entry name" value="ZF_CCHC"/>
    <property type="match status" value="1"/>
</dbReference>
<dbReference type="SUPFAM" id="SSF57756">
    <property type="entry name" value="Retrovirus zinc finger-like domains"/>
    <property type="match status" value="1"/>
</dbReference>
<name>A0A3A8KD32_9BACT</name>
<evidence type="ECO:0000313" key="2">
    <source>
        <dbReference type="EMBL" id="RKH05069.1"/>
    </source>
</evidence>
<comment type="caution">
    <text evidence="2">The sequence shown here is derived from an EMBL/GenBank/DDBJ whole genome shotgun (WGS) entry which is preliminary data.</text>
</comment>
<dbReference type="AlphaFoldDB" id="A0A3A8KD32"/>
<evidence type="ECO:0000259" key="1">
    <source>
        <dbReference type="PROSITE" id="PS50158"/>
    </source>
</evidence>
<dbReference type="SUPFAM" id="SSF54060">
    <property type="entry name" value="His-Me finger endonucleases"/>
    <property type="match status" value="1"/>
</dbReference>
<dbReference type="Pfam" id="PF13392">
    <property type="entry name" value="HNH_3"/>
    <property type="match status" value="1"/>
</dbReference>
<dbReference type="InterPro" id="IPR044925">
    <property type="entry name" value="His-Me_finger_sf"/>
</dbReference>
<dbReference type="InterPro" id="IPR001878">
    <property type="entry name" value="Znf_CCHC"/>
</dbReference>
<accession>A0A3A8KD32</accession>
<dbReference type="Gene3D" id="3.90.75.20">
    <property type="match status" value="1"/>
</dbReference>
<dbReference type="OrthoDB" id="581550at2"/>
<dbReference type="EMBL" id="RAWE01000022">
    <property type="protein sequence ID" value="RKH05069.1"/>
    <property type="molecule type" value="Genomic_DNA"/>
</dbReference>
<feature type="domain" description="CCHC-type" evidence="1">
    <location>
        <begin position="75"/>
        <end position="88"/>
    </location>
</feature>
<dbReference type="GO" id="GO:0003676">
    <property type="term" value="F:nucleic acid binding"/>
    <property type="evidence" value="ECO:0007669"/>
    <property type="project" value="InterPro"/>
</dbReference>
<dbReference type="InterPro" id="IPR003615">
    <property type="entry name" value="HNH_nuc"/>
</dbReference>
<keyword evidence="3" id="KW-1185">Reference proteome</keyword>
<sequence length="105" mass="12083">MSFGWKNGYKTFRARDGRMRFVHVYTMEEKLGGPLQEGQVVHHINGDKGDNRPENLTAVSRGVHGRIHGAKGFVCFRCGHKGHRATNCYAKRDYAGRLLRRRELR</sequence>
<dbReference type="GO" id="GO:0004519">
    <property type="term" value="F:endonuclease activity"/>
    <property type="evidence" value="ECO:0007669"/>
    <property type="project" value="UniProtKB-KW"/>
</dbReference>
<dbReference type="GO" id="GO:0008270">
    <property type="term" value="F:zinc ion binding"/>
    <property type="evidence" value="ECO:0007669"/>
    <property type="project" value="InterPro"/>
</dbReference>
<gene>
    <name evidence="2" type="ORF">D7X32_09130</name>
</gene>
<dbReference type="RefSeq" id="WP_120602123.1">
    <property type="nucleotide sequence ID" value="NZ_RAWE01000022.1"/>
</dbReference>
<keyword evidence="2" id="KW-0378">Hydrolase</keyword>
<keyword evidence="2" id="KW-0255">Endonuclease</keyword>
<proteinExistence type="predicted"/>
<dbReference type="InterPro" id="IPR036875">
    <property type="entry name" value="Znf_CCHC_sf"/>
</dbReference>
<protein>
    <submittedName>
        <fullName evidence="2">HNH endonuclease</fullName>
    </submittedName>
</protein>
<dbReference type="Proteomes" id="UP000268313">
    <property type="component" value="Unassembled WGS sequence"/>
</dbReference>